<comment type="caution">
    <text evidence="2">The sequence shown here is derived from an EMBL/GenBank/DDBJ whole genome shotgun (WGS) entry which is preliminary data.</text>
</comment>
<name>F3NMD9_9ACTN</name>
<keyword evidence="3" id="KW-1185">Reference proteome</keyword>
<dbReference type="AlphaFoldDB" id="F3NMD9"/>
<evidence type="ECO:0000313" key="2">
    <source>
        <dbReference type="EMBL" id="EGG45437.1"/>
    </source>
</evidence>
<dbReference type="Proteomes" id="UP000003022">
    <property type="component" value="Unassembled WGS sequence"/>
</dbReference>
<accession>F3NMD9</accession>
<proteinExistence type="predicted"/>
<organism evidence="2 3">
    <name type="scientific">Streptomyces griseoaurantiacus M045</name>
    <dbReference type="NCBI Taxonomy" id="996637"/>
    <lineage>
        <taxon>Bacteria</taxon>
        <taxon>Bacillati</taxon>
        <taxon>Actinomycetota</taxon>
        <taxon>Actinomycetes</taxon>
        <taxon>Kitasatosporales</taxon>
        <taxon>Streptomycetaceae</taxon>
        <taxon>Streptomyces</taxon>
        <taxon>Streptomyces aurantiacus group</taxon>
    </lineage>
</organism>
<sequence>MLSGCSPSEVAQLRFGVRGVRASPVHTRAGTPTRPARHRTAPRGICRGPMGDSKGG</sequence>
<evidence type="ECO:0000313" key="3">
    <source>
        <dbReference type="Proteomes" id="UP000003022"/>
    </source>
</evidence>
<gene>
    <name evidence="2" type="ORF">SGM_4142</name>
</gene>
<dbReference type="EMBL" id="AEYX01000040">
    <property type="protein sequence ID" value="EGG45437.1"/>
    <property type="molecule type" value="Genomic_DNA"/>
</dbReference>
<feature type="region of interest" description="Disordered" evidence="1">
    <location>
        <begin position="22"/>
        <end position="56"/>
    </location>
</feature>
<reference evidence="2 3" key="1">
    <citation type="journal article" date="2011" name="J. Bacteriol.">
        <title>Draft genome sequence of the marine bacterium Streptomyces griseoaurantiacus M045, which produces novel manumycin-type antibiotics with a pABA core component.</title>
        <authorList>
            <person name="Li F."/>
            <person name="Jiang P."/>
            <person name="Zheng H."/>
            <person name="Wang S."/>
            <person name="Zhao G."/>
            <person name="Qin S."/>
            <person name="Liu Z."/>
        </authorList>
    </citation>
    <scope>NUCLEOTIDE SEQUENCE [LARGE SCALE GENOMIC DNA]</scope>
    <source>
        <strain evidence="2 3">M045</strain>
    </source>
</reference>
<protein>
    <submittedName>
        <fullName evidence="2">Uncharacterized protein</fullName>
    </submittedName>
</protein>
<dbReference type="STRING" id="996637.SGM_4142"/>
<evidence type="ECO:0000256" key="1">
    <source>
        <dbReference type="SAM" id="MobiDB-lite"/>
    </source>
</evidence>